<keyword evidence="3" id="KW-1185">Reference proteome</keyword>
<evidence type="ECO:0000313" key="2">
    <source>
        <dbReference type="EMBL" id="ETB56085.1"/>
    </source>
</evidence>
<reference evidence="2 3" key="1">
    <citation type="submission" date="2013-11" db="EMBL/GenBank/DDBJ databases">
        <title>The Genome Sequence of Plasmodium yoelii 17X.</title>
        <authorList>
            <consortium name="The Broad Institute Genomics Platform"/>
            <consortium name="The Broad Institute Genome Sequencing Center for Infectious Disease"/>
            <person name="Neafsey D."/>
            <person name="Adams J."/>
            <person name="Walker B."/>
            <person name="Young S.K."/>
            <person name="Zeng Q."/>
            <person name="Gargeya S."/>
            <person name="Fitzgerald M."/>
            <person name="Haas B."/>
            <person name="Abouelleil A."/>
            <person name="Alvarado L."/>
            <person name="Chapman S.B."/>
            <person name="Gainer-Dewar J."/>
            <person name="Goldberg J."/>
            <person name="Griggs A."/>
            <person name="Gujja S."/>
            <person name="Hansen M."/>
            <person name="Howarth C."/>
            <person name="Imamovic A."/>
            <person name="Ireland A."/>
            <person name="Larimer J."/>
            <person name="McCowan C."/>
            <person name="Murphy C."/>
            <person name="Pearson M."/>
            <person name="Poon T.W."/>
            <person name="Priest M."/>
            <person name="Roberts A."/>
            <person name="Saif S."/>
            <person name="Shea T."/>
            <person name="Sykes S."/>
            <person name="Wortman J."/>
            <person name="Nusbaum C."/>
            <person name="Birren B."/>
        </authorList>
    </citation>
    <scope>NUCLEOTIDE SEQUENCE [LARGE SCALE GENOMIC DNA]</scope>
    <source>
        <strain evidence="2 3">17X</strain>
    </source>
</reference>
<evidence type="ECO:0000313" key="3">
    <source>
        <dbReference type="Proteomes" id="UP000018538"/>
    </source>
</evidence>
<dbReference type="EMBL" id="KI635832">
    <property type="protein sequence ID" value="ETB56085.1"/>
    <property type="molecule type" value="Genomic_DNA"/>
</dbReference>
<dbReference type="NCBIfam" id="TIGR01590">
    <property type="entry name" value="yir-bir-cir_Pla"/>
    <property type="match status" value="1"/>
</dbReference>
<keyword evidence="1" id="KW-0472">Membrane</keyword>
<protein>
    <submittedName>
        <fullName evidence="2">Uncharacterized protein</fullName>
    </submittedName>
</protein>
<name>V7PAU7_PLAYE</name>
<keyword evidence="1" id="KW-0812">Transmembrane</keyword>
<evidence type="ECO:0000256" key="1">
    <source>
        <dbReference type="SAM" id="Phobius"/>
    </source>
</evidence>
<keyword evidence="1" id="KW-1133">Transmembrane helix</keyword>
<proteinExistence type="predicted"/>
<gene>
    <name evidence="2" type="ORF">YYC_05867</name>
</gene>
<dbReference type="Pfam" id="PF06022">
    <property type="entry name" value="Cir_Bir_Yir"/>
    <property type="match status" value="1"/>
</dbReference>
<feature type="transmembrane region" description="Helical" evidence="1">
    <location>
        <begin position="282"/>
        <end position="300"/>
    </location>
</feature>
<dbReference type="InterPro" id="IPR006477">
    <property type="entry name" value="Yir_bir_cir"/>
</dbReference>
<accession>V7PAU7</accession>
<dbReference type="Proteomes" id="UP000018538">
    <property type="component" value="Unassembled WGS sequence"/>
</dbReference>
<organism evidence="2 3">
    <name type="scientific">Plasmodium yoelii 17X</name>
    <dbReference type="NCBI Taxonomy" id="1323249"/>
    <lineage>
        <taxon>Eukaryota</taxon>
        <taxon>Sar</taxon>
        <taxon>Alveolata</taxon>
        <taxon>Apicomplexa</taxon>
        <taxon>Aconoidasida</taxon>
        <taxon>Haemosporida</taxon>
        <taxon>Plasmodiidae</taxon>
        <taxon>Plasmodium</taxon>
        <taxon>Plasmodium (Vinckeia)</taxon>
    </lineage>
</organism>
<dbReference type="AlphaFoldDB" id="V7PAU7"/>
<sequence>MNKQVCEKFQEVRNSLPDQLDSSGNYQFKDEDFLNNYCDSNQCQSYFDRISAGCLYLLDQFYKYEGLLPSPSISNPNIVDYILIWLSYILNMGKSKGHNNINDFYNPYINSCDKYKKEISELNDYKNYKGLIDARKNLLYMDSNIVSEFYEAFKSLCNLYNELGDDNTNCKNYLDDDNEFFKKYKELEKNTSITGNYLYNQLLSTLLTDYNGFKKVCNDTSSSTSKGTEQTPGLTPGLIAGLTHVDSYGEDANNFGKDVHISGQDAHNSEVTPSSSSITTKLIPVLLIFGAIPIFLGISYKVNNKELKNYFHYIYANINKKIVRFLIFYISIHYLDFGNDLKNI</sequence>